<dbReference type="RefSeq" id="WP_201958810.1">
    <property type="nucleotide sequence ID" value="NZ_JAERRJ010000035.1"/>
</dbReference>
<dbReference type="Pfam" id="PF00171">
    <property type="entry name" value="Aldedh"/>
    <property type="match status" value="1"/>
</dbReference>
<feature type="domain" description="Aldehyde dehydrogenase" evidence="3">
    <location>
        <begin position="27"/>
        <end position="94"/>
    </location>
</feature>
<dbReference type="Gene3D" id="3.40.605.10">
    <property type="entry name" value="Aldehyde Dehydrogenase, Chain A, domain 1"/>
    <property type="match status" value="1"/>
</dbReference>
<comment type="similarity">
    <text evidence="1">Belongs to the aldehyde dehydrogenase family.</text>
</comment>
<evidence type="ECO:0000256" key="2">
    <source>
        <dbReference type="ARBA" id="ARBA00023002"/>
    </source>
</evidence>
<dbReference type="InterPro" id="IPR015590">
    <property type="entry name" value="Aldehyde_DH_dom"/>
</dbReference>
<sequence>MIYAKPGADGSVVNYAARYDNFIGGDWVAPVEGRYFANPSPVDGENFCEIARSGAADIDLALDAAHRAAESWGATSVTERANILNRIADRIEEN</sequence>
<feature type="non-terminal residue" evidence="4">
    <location>
        <position position="94"/>
    </location>
</feature>
<dbReference type="EMBL" id="JAERRJ010000035">
    <property type="protein sequence ID" value="MBL1080321.1"/>
    <property type="molecule type" value="Genomic_DNA"/>
</dbReference>
<comment type="caution">
    <text evidence="4">The sequence shown here is derived from an EMBL/GenBank/DDBJ whole genome shotgun (WGS) entry which is preliminary data.</text>
</comment>
<evidence type="ECO:0000313" key="5">
    <source>
        <dbReference type="Proteomes" id="UP000602198"/>
    </source>
</evidence>
<reference evidence="4 5" key="1">
    <citation type="submission" date="2021-01" db="EMBL/GenBank/DDBJ databases">
        <title>WGS of actinomycetes isolated from Thailand.</title>
        <authorList>
            <person name="Thawai C."/>
        </authorList>
    </citation>
    <scope>NUCLEOTIDE SEQUENCE [LARGE SCALE GENOMIC DNA]</scope>
    <source>
        <strain evidence="4 5">LPG 2</strain>
    </source>
</reference>
<dbReference type="PANTHER" id="PTHR43111:SF1">
    <property type="entry name" value="ALDEHYDE DEHYDROGENASE B-RELATED"/>
    <property type="match status" value="1"/>
</dbReference>
<dbReference type="PANTHER" id="PTHR43111">
    <property type="entry name" value="ALDEHYDE DEHYDROGENASE B-RELATED"/>
    <property type="match status" value="1"/>
</dbReference>
<keyword evidence="2" id="KW-0560">Oxidoreductase</keyword>
<protein>
    <submittedName>
        <fullName evidence="4">Aldehyde dehydrogenase family protein</fullName>
    </submittedName>
</protein>
<evidence type="ECO:0000256" key="1">
    <source>
        <dbReference type="ARBA" id="ARBA00009986"/>
    </source>
</evidence>
<dbReference type="SUPFAM" id="SSF53720">
    <property type="entry name" value="ALDH-like"/>
    <property type="match status" value="1"/>
</dbReference>
<evidence type="ECO:0000259" key="3">
    <source>
        <dbReference type="Pfam" id="PF00171"/>
    </source>
</evidence>
<dbReference type="Proteomes" id="UP000602198">
    <property type="component" value="Unassembled WGS sequence"/>
</dbReference>
<proteinExistence type="inferred from homology"/>
<dbReference type="InterPro" id="IPR016162">
    <property type="entry name" value="Ald_DH_N"/>
</dbReference>
<gene>
    <name evidence="4" type="ORF">JK358_38590</name>
</gene>
<organism evidence="4 5">
    <name type="scientific">Nocardia acididurans</name>
    <dbReference type="NCBI Taxonomy" id="2802282"/>
    <lineage>
        <taxon>Bacteria</taxon>
        <taxon>Bacillati</taxon>
        <taxon>Actinomycetota</taxon>
        <taxon>Actinomycetes</taxon>
        <taxon>Mycobacteriales</taxon>
        <taxon>Nocardiaceae</taxon>
        <taxon>Nocardia</taxon>
    </lineage>
</organism>
<accession>A0ABS1MIB5</accession>
<name>A0ABS1MIB5_9NOCA</name>
<dbReference type="InterPro" id="IPR016161">
    <property type="entry name" value="Ald_DH/histidinol_DH"/>
</dbReference>
<keyword evidence="5" id="KW-1185">Reference proteome</keyword>
<evidence type="ECO:0000313" key="4">
    <source>
        <dbReference type="EMBL" id="MBL1080321.1"/>
    </source>
</evidence>